<feature type="region of interest" description="Disordered" evidence="1">
    <location>
        <begin position="168"/>
        <end position="202"/>
    </location>
</feature>
<dbReference type="GO" id="GO:0004252">
    <property type="term" value="F:serine-type endopeptidase activity"/>
    <property type="evidence" value="ECO:0007669"/>
    <property type="project" value="InterPro"/>
</dbReference>
<reference evidence="3 4" key="1">
    <citation type="submission" date="2020-02" db="EMBL/GenBank/DDBJ databases">
        <authorList>
            <person name="Criscuolo A."/>
        </authorList>
    </citation>
    <scope>NUCLEOTIDE SEQUENCE [LARGE SCALE GENOMIC DNA]</scope>
    <source>
        <strain evidence="3">CIP105534</strain>
    </source>
</reference>
<evidence type="ECO:0000313" key="4">
    <source>
        <dbReference type="Proteomes" id="UP000479938"/>
    </source>
</evidence>
<organism evidence="3 4">
    <name type="scientific">Flavobacterium bizetiae</name>
    <dbReference type="NCBI Taxonomy" id="2704140"/>
    <lineage>
        <taxon>Bacteria</taxon>
        <taxon>Pseudomonadati</taxon>
        <taxon>Bacteroidota</taxon>
        <taxon>Flavobacteriia</taxon>
        <taxon>Flavobacteriales</taxon>
        <taxon>Flavobacteriaceae</taxon>
        <taxon>Flavobacterium</taxon>
    </lineage>
</organism>
<keyword evidence="2" id="KW-0472">Membrane</keyword>
<dbReference type="GO" id="GO:0016485">
    <property type="term" value="P:protein processing"/>
    <property type="evidence" value="ECO:0007669"/>
    <property type="project" value="InterPro"/>
</dbReference>
<dbReference type="InterPro" id="IPR043504">
    <property type="entry name" value="Peptidase_S1_PA_chymotrypsin"/>
</dbReference>
<dbReference type="Gene3D" id="2.40.10.10">
    <property type="entry name" value="Trypsin-like serine proteases"/>
    <property type="match status" value="1"/>
</dbReference>
<evidence type="ECO:0000313" key="3">
    <source>
        <dbReference type="EMBL" id="CAA9203412.1"/>
    </source>
</evidence>
<dbReference type="InterPro" id="IPR039245">
    <property type="entry name" value="TYSND1/DEG15"/>
</dbReference>
<dbReference type="Proteomes" id="UP000479938">
    <property type="component" value="Unassembled WGS sequence"/>
</dbReference>
<evidence type="ECO:0000256" key="1">
    <source>
        <dbReference type="SAM" id="MobiDB-lite"/>
    </source>
</evidence>
<dbReference type="AlphaFoldDB" id="A0A6J4GWY6"/>
<sequence length="381" mass="42081">MKIRKIQPNGDLTSTNNNKRKRYKIAAIAIIVLSTASFFGYQYFKTESKTICLGTDTKIYDAYKDAVVLIKHRYGYFAKINGKEFQLNVEDAKEETIYGTGFFIDTNGNMVTNKHVLQPWNSSDEESEKVNTTTRNLRMKIASILTKDVPENEYESFIDRNWSHASVSYDEGDGEGDYEETSEETSEPAGEEFVSSNETTTDTSAVSTDIAASIPVKDYVAIDDIEVYVKTLDIEVALHDSNDTWINCEINKVSEDNNIDLGILQLVDHKTPGSVTNVINLDNAIDDDKSLAPGQKAIMVGYPMGMDLAQTNSGIKVQLYNGQISKESDGNKIQYSITSTHGASGAPVFNECGQLIAVNFSGVDQVQGINFGIVAKHLHAL</sequence>
<dbReference type="PANTHER" id="PTHR21004:SF0">
    <property type="entry name" value="PEROXISOMAL LEADER PEPTIDE-PROCESSING PROTEASE"/>
    <property type="match status" value="1"/>
</dbReference>
<dbReference type="Pfam" id="PF13365">
    <property type="entry name" value="Trypsin_2"/>
    <property type="match status" value="1"/>
</dbReference>
<keyword evidence="2" id="KW-0812">Transmembrane</keyword>
<protein>
    <recommendedName>
        <fullName evidence="5">Serine protease Do-like HtrA</fullName>
    </recommendedName>
</protein>
<name>A0A6J4GWY6_9FLAO</name>
<gene>
    <name evidence="3" type="ORF">FLA105534_04618</name>
</gene>
<accession>A0A6J4GWY6</accession>
<dbReference type="InterPro" id="IPR009003">
    <property type="entry name" value="Peptidase_S1_PA"/>
</dbReference>
<keyword evidence="4" id="KW-1185">Reference proteome</keyword>
<dbReference type="SUPFAM" id="SSF50494">
    <property type="entry name" value="Trypsin-like serine proteases"/>
    <property type="match status" value="1"/>
</dbReference>
<feature type="compositionally biased region" description="Acidic residues" evidence="1">
    <location>
        <begin position="170"/>
        <end position="190"/>
    </location>
</feature>
<dbReference type="RefSeq" id="WP_173973095.1">
    <property type="nucleotide sequence ID" value="NZ_CADCSU010000186.1"/>
</dbReference>
<evidence type="ECO:0008006" key="5">
    <source>
        <dbReference type="Google" id="ProtNLM"/>
    </source>
</evidence>
<proteinExistence type="predicted"/>
<dbReference type="PANTHER" id="PTHR21004">
    <property type="entry name" value="SERINE PROTEASE-RELATED"/>
    <property type="match status" value="1"/>
</dbReference>
<evidence type="ECO:0000256" key="2">
    <source>
        <dbReference type="SAM" id="Phobius"/>
    </source>
</evidence>
<dbReference type="EMBL" id="CADCSU010000186">
    <property type="protein sequence ID" value="CAA9203412.1"/>
    <property type="molecule type" value="Genomic_DNA"/>
</dbReference>
<dbReference type="Gene3D" id="2.40.10.120">
    <property type="match status" value="1"/>
</dbReference>
<feature type="transmembrane region" description="Helical" evidence="2">
    <location>
        <begin position="25"/>
        <end position="44"/>
    </location>
</feature>
<keyword evidence="2" id="KW-1133">Transmembrane helix</keyword>